<dbReference type="GO" id="GO:0005829">
    <property type="term" value="C:cytosol"/>
    <property type="evidence" value="ECO:0007669"/>
    <property type="project" value="TreeGrafter"/>
</dbReference>
<dbReference type="InterPro" id="IPR020058">
    <property type="entry name" value="Glu/Gln-tRNA-synth_Ib_cat-dom"/>
</dbReference>
<dbReference type="GO" id="GO:0005524">
    <property type="term" value="F:ATP binding"/>
    <property type="evidence" value="ECO:0007669"/>
    <property type="project" value="UniProtKB-KW"/>
</dbReference>
<keyword evidence="5 7" id="KW-0067">ATP-binding</keyword>
<organism evidence="9 10">
    <name type="scientific">Chitinophaga parva</name>
    <dbReference type="NCBI Taxonomy" id="2169414"/>
    <lineage>
        <taxon>Bacteria</taxon>
        <taxon>Pseudomonadati</taxon>
        <taxon>Bacteroidota</taxon>
        <taxon>Chitinophagia</taxon>
        <taxon>Chitinophagales</taxon>
        <taxon>Chitinophagaceae</taxon>
        <taxon>Chitinophaga</taxon>
    </lineage>
</organism>
<dbReference type="GO" id="GO:0004818">
    <property type="term" value="F:glutamate-tRNA ligase activity"/>
    <property type="evidence" value="ECO:0007669"/>
    <property type="project" value="TreeGrafter"/>
</dbReference>
<dbReference type="InterPro" id="IPR001412">
    <property type="entry name" value="aa-tRNA-synth_I_CS"/>
</dbReference>
<dbReference type="PRINTS" id="PR00987">
    <property type="entry name" value="TRNASYNTHGLU"/>
</dbReference>
<evidence type="ECO:0000256" key="1">
    <source>
        <dbReference type="ARBA" id="ARBA00022598"/>
    </source>
</evidence>
<evidence type="ECO:0000256" key="3">
    <source>
        <dbReference type="ARBA" id="ARBA00022741"/>
    </source>
</evidence>
<dbReference type="Pfam" id="PF00749">
    <property type="entry name" value="tRNA-synt_1c"/>
    <property type="match status" value="1"/>
</dbReference>
<protein>
    <submittedName>
        <fullName evidence="9">tRNA glutamyl-Q synthetase</fullName>
    </submittedName>
</protein>
<sequence>MPPIHRTRLAPTPSGYLHIGNALSFALTAALAQQHRAQTLLRIDDMDRDRIQPAYIQDIFDTLSFLNIPWTEGPKNITQYEQQYSQHHRLSLYENALQQLARQGKVYACTCSRAQILQHNAAGIYPGTCRHKQLPLDTKDAAWRIITDDTPLQVNTLAQGTVHAQLPPGMQDFIVRKKDGYPAYQLSSVVDDVHFAVDLIVRGKDLWDATLAQHFLAIQLQYATFTNAVFYHHPLLMETTEQKLSKSAGATSIHYLRTHGHSPAQVYADIAAALPLDGHPSTWQELAALVLPNNFYL</sequence>
<dbReference type="Proteomes" id="UP000244450">
    <property type="component" value="Unassembled WGS sequence"/>
</dbReference>
<keyword evidence="2" id="KW-0479">Metal-binding</keyword>
<dbReference type="InterPro" id="IPR000924">
    <property type="entry name" value="Glu/Gln-tRNA-synth"/>
</dbReference>
<keyword evidence="6 7" id="KW-0030">Aminoacyl-tRNA synthetase</keyword>
<dbReference type="InterPro" id="IPR049940">
    <property type="entry name" value="GluQ/Sye"/>
</dbReference>
<evidence type="ECO:0000256" key="7">
    <source>
        <dbReference type="RuleBase" id="RU363037"/>
    </source>
</evidence>
<dbReference type="OrthoDB" id="9807503at2"/>
<evidence type="ECO:0000256" key="4">
    <source>
        <dbReference type="ARBA" id="ARBA00022833"/>
    </source>
</evidence>
<dbReference type="SUPFAM" id="SSF52374">
    <property type="entry name" value="Nucleotidylyl transferase"/>
    <property type="match status" value="1"/>
</dbReference>
<evidence type="ECO:0000259" key="8">
    <source>
        <dbReference type="Pfam" id="PF00749"/>
    </source>
</evidence>
<comment type="caution">
    <text evidence="9">The sequence shown here is derived from an EMBL/GenBank/DDBJ whole genome shotgun (WGS) entry which is preliminary data.</text>
</comment>
<name>A0A2T7BNW8_9BACT</name>
<dbReference type="RefSeq" id="WP_108686013.1">
    <property type="nucleotide sequence ID" value="NZ_QCYK01000001.1"/>
</dbReference>
<comment type="similarity">
    <text evidence="7">Belongs to the class-I aminoacyl-tRNA synthetase family.</text>
</comment>
<evidence type="ECO:0000256" key="5">
    <source>
        <dbReference type="ARBA" id="ARBA00022840"/>
    </source>
</evidence>
<evidence type="ECO:0000313" key="10">
    <source>
        <dbReference type="Proteomes" id="UP000244450"/>
    </source>
</evidence>
<feature type="domain" description="Glutamyl/glutaminyl-tRNA synthetase class Ib catalytic" evidence="8">
    <location>
        <begin position="6"/>
        <end position="265"/>
    </location>
</feature>
<keyword evidence="3 7" id="KW-0547">Nucleotide-binding</keyword>
<accession>A0A2T7BNW8</accession>
<keyword evidence="4" id="KW-0862">Zinc</keyword>
<dbReference type="InterPro" id="IPR014729">
    <property type="entry name" value="Rossmann-like_a/b/a_fold"/>
</dbReference>
<proteinExistence type="inferred from homology"/>
<keyword evidence="7" id="KW-0648">Protein biosynthesis</keyword>
<reference evidence="9 10" key="1">
    <citation type="submission" date="2018-04" db="EMBL/GenBank/DDBJ databases">
        <title>Chitinophaga fuyangensis sp. nov., isolated from soil in a chemical factory.</title>
        <authorList>
            <person name="Chen K."/>
        </authorList>
    </citation>
    <scope>NUCLEOTIDE SEQUENCE [LARGE SCALE GENOMIC DNA]</scope>
    <source>
        <strain evidence="9 10">LY-1</strain>
    </source>
</reference>
<dbReference type="PANTHER" id="PTHR43311">
    <property type="entry name" value="GLUTAMATE--TRNA LIGASE"/>
    <property type="match status" value="1"/>
</dbReference>
<keyword evidence="1 7" id="KW-0436">Ligase</keyword>
<evidence type="ECO:0000256" key="6">
    <source>
        <dbReference type="ARBA" id="ARBA00023146"/>
    </source>
</evidence>
<dbReference type="PROSITE" id="PS00178">
    <property type="entry name" value="AA_TRNA_LIGASE_I"/>
    <property type="match status" value="1"/>
</dbReference>
<keyword evidence="10" id="KW-1185">Reference proteome</keyword>
<dbReference type="GO" id="GO:0006424">
    <property type="term" value="P:glutamyl-tRNA aminoacylation"/>
    <property type="evidence" value="ECO:0007669"/>
    <property type="project" value="TreeGrafter"/>
</dbReference>
<dbReference type="Gene3D" id="3.40.50.620">
    <property type="entry name" value="HUPs"/>
    <property type="match status" value="1"/>
</dbReference>
<dbReference type="PANTHER" id="PTHR43311:SF1">
    <property type="entry name" value="GLUTAMYL-Q TRNA(ASP) SYNTHETASE"/>
    <property type="match status" value="1"/>
</dbReference>
<dbReference type="AlphaFoldDB" id="A0A2T7BNW8"/>
<gene>
    <name evidence="9" type="ORF">DCC81_07950</name>
</gene>
<dbReference type="EMBL" id="QCYK01000001">
    <property type="protein sequence ID" value="PUZ29375.1"/>
    <property type="molecule type" value="Genomic_DNA"/>
</dbReference>
<evidence type="ECO:0000313" key="9">
    <source>
        <dbReference type="EMBL" id="PUZ29375.1"/>
    </source>
</evidence>
<evidence type="ECO:0000256" key="2">
    <source>
        <dbReference type="ARBA" id="ARBA00022723"/>
    </source>
</evidence>